<dbReference type="GeneID" id="80920012"/>
<protein>
    <submittedName>
        <fullName evidence="1">Uncharacterized protein</fullName>
    </submittedName>
</protein>
<dbReference type="Proteomes" id="UP001161438">
    <property type="component" value="Chromosome 12"/>
</dbReference>
<evidence type="ECO:0000313" key="1">
    <source>
        <dbReference type="EMBL" id="CAI4035158.1"/>
    </source>
</evidence>
<dbReference type="RefSeq" id="XP_056078278.1">
    <property type="nucleotide sequence ID" value="XM_056224350.1"/>
</dbReference>
<gene>
    <name evidence="1" type="primary">SMKI12G3030</name>
    <name evidence="1" type="ORF">SMKI_12G3030</name>
</gene>
<keyword evidence="2" id="KW-1185">Reference proteome</keyword>
<reference evidence="1" key="1">
    <citation type="submission" date="2022-10" db="EMBL/GenBank/DDBJ databases">
        <authorList>
            <person name="Byrne P K."/>
        </authorList>
    </citation>
    <scope>NUCLEOTIDE SEQUENCE</scope>
    <source>
        <strain evidence="1">IFO1815</strain>
    </source>
</reference>
<dbReference type="EMBL" id="OX365768">
    <property type="protein sequence ID" value="CAI4035158.1"/>
    <property type="molecule type" value="Genomic_DNA"/>
</dbReference>
<name>A0AA35NEI5_SACMI</name>
<accession>A0AA35NEI5</accession>
<dbReference type="AlphaFoldDB" id="A0AA35NEI5"/>
<proteinExistence type="predicted"/>
<organism evidence="1 2">
    <name type="scientific">Saccharomyces mikatae IFO 1815</name>
    <dbReference type="NCBI Taxonomy" id="226126"/>
    <lineage>
        <taxon>Eukaryota</taxon>
        <taxon>Fungi</taxon>
        <taxon>Dikarya</taxon>
        <taxon>Ascomycota</taxon>
        <taxon>Saccharomycotina</taxon>
        <taxon>Saccharomycetes</taxon>
        <taxon>Saccharomycetales</taxon>
        <taxon>Saccharomycetaceae</taxon>
        <taxon>Saccharomyces</taxon>
    </lineage>
</organism>
<evidence type="ECO:0000313" key="2">
    <source>
        <dbReference type="Proteomes" id="UP001161438"/>
    </source>
</evidence>
<sequence length="71" mass="8411">MTKIGNIPVFLNSFQQFVEKYEFDDIFDQQIKNIDSRENEIYIRLSIKEDFNECPDIMNIITGVLLESFVT</sequence>